<organism evidence="6 7">
    <name type="scientific">Flaviflexus ciconiae</name>
    <dbReference type="NCBI Taxonomy" id="2496867"/>
    <lineage>
        <taxon>Bacteria</taxon>
        <taxon>Bacillati</taxon>
        <taxon>Actinomycetota</taxon>
        <taxon>Actinomycetes</taxon>
        <taxon>Actinomycetales</taxon>
        <taxon>Actinomycetaceae</taxon>
        <taxon>Flaviflexus</taxon>
    </lineage>
</organism>
<keyword evidence="2 5" id="KW-0812">Transmembrane</keyword>
<dbReference type="InterPro" id="IPR003339">
    <property type="entry name" value="ABC/ECF_trnsptr_transmembrane"/>
</dbReference>
<evidence type="ECO:0000256" key="5">
    <source>
        <dbReference type="SAM" id="Phobius"/>
    </source>
</evidence>
<dbReference type="RefSeq" id="WP_126702959.1">
    <property type="nucleotide sequence ID" value="NZ_CP034593.1"/>
</dbReference>
<name>A0A3Q9G695_9ACTO</name>
<feature type="transmembrane region" description="Helical" evidence="5">
    <location>
        <begin position="240"/>
        <end position="273"/>
    </location>
</feature>
<keyword evidence="7" id="KW-1185">Reference proteome</keyword>
<evidence type="ECO:0000256" key="2">
    <source>
        <dbReference type="ARBA" id="ARBA00022692"/>
    </source>
</evidence>
<dbReference type="KEGG" id="flh:EJ997_01215"/>
<evidence type="ECO:0000313" key="7">
    <source>
        <dbReference type="Proteomes" id="UP000280344"/>
    </source>
</evidence>
<reference evidence="6 7" key="1">
    <citation type="submission" date="2018-12" db="EMBL/GenBank/DDBJ databases">
        <title>Complete genome sequence of Flaviflexus sp. H23T48.</title>
        <authorList>
            <person name="Bae J.-W."/>
            <person name="Lee J.-Y."/>
        </authorList>
    </citation>
    <scope>NUCLEOTIDE SEQUENCE [LARGE SCALE GENOMIC DNA]</scope>
    <source>
        <strain evidence="6 7">H23T48</strain>
    </source>
</reference>
<proteinExistence type="predicted"/>
<accession>A0A3Q9G695</accession>
<evidence type="ECO:0000256" key="3">
    <source>
        <dbReference type="ARBA" id="ARBA00022989"/>
    </source>
</evidence>
<dbReference type="EMBL" id="CP034593">
    <property type="protein sequence ID" value="AZQ76150.1"/>
    <property type="molecule type" value="Genomic_DNA"/>
</dbReference>
<feature type="transmembrane region" description="Helical" evidence="5">
    <location>
        <begin position="77"/>
        <end position="100"/>
    </location>
</feature>
<feature type="transmembrane region" description="Helical" evidence="5">
    <location>
        <begin position="107"/>
        <end position="127"/>
    </location>
</feature>
<dbReference type="GO" id="GO:0005886">
    <property type="term" value="C:plasma membrane"/>
    <property type="evidence" value="ECO:0007669"/>
    <property type="project" value="UniProtKB-ARBA"/>
</dbReference>
<keyword evidence="4 5" id="KW-0472">Membrane</keyword>
<gene>
    <name evidence="6" type="ORF">EJ997_01215</name>
</gene>
<sequence>MARKQRDVLSIEWVKLELIRTAYATRGGLFSRMDPRAVIVWYLILAIVPWFTHNVTVLAGLFLLGAVSVIAARVGPLVLGLFIIGLGFEIIYLVAASLLFGGNFDTLIALGVLNLKLGAVSMASMAAFVSLDPEKLSDALLAFKAPSLLAFGVSYGYRMLPIMVEEFNTVFDGYRLRMAAPEKHGIFAWRTIVHWVKMAVLSFYPIFLNTAKNVRTTVEALETRGFTYAQEDGRGRQLRLAYLTITTLDIAVLAGTIILIVICFWAGAMWPIYRT</sequence>
<evidence type="ECO:0000313" key="6">
    <source>
        <dbReference type="EMBL" id="AZQ76150.1"/>
    </source>
</evidence>
<dbReference type="Pfam" id="PF02361">
    <property type="entry name" value="CbiQ"/>
    <property type="match status" value="1"/>
</dbReference>
<dbReference type="CDD" id="cd16914">
    <property type="entry name" value="EcfT"/>
    <property type="match status" value="1"/>
</dbReference>
<dbReference type="AlphaFoldDB" id="A0A3Q9G695"/>
<evidence type="ECO:0000256" key="4">
    <source>
        <dbReference type="ARBA" id="ARBA00023136"/>
    </source>
</evidence>
<dbReference type="Proteomes" id="UP000280344">
    <property type="component" value="Chromosome"/>
</dbReference>
<keyword evidence="3 5" id="KW-1133">Transmembrane helix</keyword>
<evidence type="ECO:0000256" key="1">
    <source>
        <dbReference type="ARBA" id="ARBA00004141"/>
    </source>
</evidence>
<protein>
    <submittedName>
        <fullName evidence="6">Energy-coupling factor transporter transmembrane protein EcfT</fullName>
    </submittedName>
</protein>
<comment type="subcellular location">
    <subcellularLocation>
        <location evidence="1">Membrane</location>
        <topology evidence="1">Multi-pass membrane protein</topology>
    </subcellularLocation>
</comment>
<feature type="transmembrane region" description="Helical" evidence="5">
    <location>
        <begin position="39"/>
        <end position="71"/>
    </location>
</feature>
<dbReference type="OrthoDB" id="2661848at2"/>